<gene>
    <name evidence="1" type="ORF">QYM36_002250</name>
</gene>
<protein>
    <submittedName>
        <fullName evidence="1">Uncharacterized protein</fullName>
    </submittedName>
</protein>
<sequence length="177" mass="19759">MEARGIPYIDSFDSVFDDDVLETVTEEDQISCVDDGETKENDKCGVQISQSLPERANKQISDPSGISPWRIPLLFELKHKLSVNQMGKDFSGELDAFQKEFLALKRRTFRKQTSLPAPSIVVSDESLEQDDKMSESVQTISAPGYESGHSRPRSGTSYTLVIPTFIVSSISTNHLRN</sequence>
<accession>A0AA88I6Y8</accession>
<organism evidence="1 2">
    <name type="scientific">Artemia franciscana</name>
    <name type="common">Brine shrimp</name>
    <name type="synonym">Artemia sanfranciscana</name>
    <dbReference type="NCBI Taxonomy" id="6661"/>
    <lineage>
        <taxon>Eukaryota</taxon>
        <taxon>Metazoa</taxon>
        <taxon>Ecdysozoa</taxon>
        <taxon>Arthropoda</taxon>
        <taxon>Crustacea</taxon>
        <taxon>Branchiopoda</taxon>
        <taxon>Anostraca</taxon>
        <taxon>Artemiidae</taxon>
        <taxon>Artemia</taxon>
    </lineage>
</organism>
<comment type="caution">
    <text evidence="1">The sequence shown here is derived from an EMBL/GenBank/DDBJ whole genome shotgun (WGS) entry which is preliminary data.</text>
</comment>
<evidence type="ECO:0000313" key="1">
    <source>
        <dbReference type="EMBL" id="KAK2723833.1"/>
    </source>
</evidence>
<dbReference type="AlphaFoldDB" id="A0AA88I6Y8"/>
<keyword evidence="2" id="KW-1185">Reference proteome</keyword>
<reference evidence="1" key="1">
    <citation type="submission" date="2023-07" db="EMBL/GenBank/DDBJ databases">
        <title>Chromosome-level genome assembly of Artemia franciscana.</title>
        <authorList>
            <person name="Jo E."/>
        </authorList>
    </citation>
    <scope>NUCLEOTIDE SEQUENCE</scope>
    <source>
        <tissue evidence="1">Whole body</tissue>
    </source>
</reference>
<dbReference type="EMBL" id="JAVRJZ010000004">
    <property type="protein sequence ID" value="KAK2723833.1"/>
    <property type="molecule type" value="Genomic_DNA"/>
</dbReference>
<dbReference type="Proteomes" id="UP001187531">
    <property type="component" value="Unassembled WGS sequence"/>
</dbReference>
<proteinExistence type="predicted"/>
<evidence type="ECO:0000313" key="2">
    <source>
        <dbReference type="Proteomes" id="UP001187531"/>
    </source>
</evidence>
<name>A0AA88I6Y8_ARTSF</name>